<keyword evidence="1" id="KW-0112">Calmodulin-binding</keyword>
<evidence type="ECO:0000313" key="5">
    <source>
        <dbReference type="EMBL" id="GAV76183.1"/>
    </source>
</evidence>
<dbReference type="Proteomes" id="UP000187406">
    <property type="component" value="Unassembled WGS sequence"/>
</dbReference>
<gene>
    <name evidence="5" type="ORF">CFOL_v3_19658</name>
</gene>
<dbReference type="SMART" id="SM00015">
    <property type="entry name" value="IQ"/>
    <property type="match status" value="2"/>
</dbReference>
<dbReference type="InParanoid" id="A0A1Q3C7Y2"/>
<dbReference type="EMBL" id="BDDD01001455">
    <property type="protein sequence ID" value="GAV76183.1"/>
    <property type="molecule type" value="Genomic_DNA"/>
</dbReference>
<dbReference type="FunCoup" id="A0A1Q3C7Y2">
    <property type="interactions" value="669"/>
</dbReference>
<keyword evidence="6" id="KW-1185">Reference proteome</keyword>
<proteinExistence type="inferred from homology"/>
<evidence type="ECO:0000256" key="2">
    <source>
        <dbReference type="ARBA" id="ARBA00024341"/>
    </source>
</evidence>
<dbReference type="Gene3D" id="1.20.5.190">
    <property type="match status" value="1"/>
</dbReference>
<dbReference type="InterPro" id="IPR025064">
    <property type="entry name" value="DUF4005"/>
</dbReference>
<dbReference type="PANTHER" id="PTHR32295:SF41">
    <property type="entry name" value="PROTEIN IQ-DOMAIN 11"/>
    <property type="match status" value="1"/>
</dbReference>
<accession>A0A1Q3C7Y2</accession>
<dbReference type="Pfam" id="PF00612">
    <property type="entry name" value="IQ"/>
    <property type="match status" value="2"/>
</dbReference>
<dbReference type="CDD" id="cd23767">
    <property type="entry name" value="IQCD"/>
    <property type="match status" value="1"/>
</dbReference>
<dbReference type="PANTHER" id="PTHR32295">
    <property type="entry name" value="IQ-DOMAIN 5-RELATED"/>
    <property type="match status" value="1"/>
</dbReference>
<organism evidence="5 6">
    <name type="scientific">Cephalotus follicularis</name>
    <name type="common">Albany pitcher plant</name>
    <dbReference type="NCBI Taxonomy" id="3775"/>
    <lineage>
        <taxon>Eukaryota</taxon>
        <taxon>Viridiplantae</taxon>
        <taxon>Streptophyta</taxon>
        <taxon>Embryophyta</taxon>
        <taxon>Tracheophyta</taxon>
        <taxon>Spermatophyta</taxon>
        <taxon>Magnoliopsida</taxon>
        <taxon>eudicotyledons</taxon>
        <taxon>Gunneridae</taxon>
        <taxon>Pentapetalae</taxon>
        <taxon>rosids</taxon>
        <taxon>fabids</taxon>
        <taxon>Oxalidales</taxon>
        <taxon>Cephalotaceae</taxon>
        <taxon>Cephalotus</taxon>
    </lineage>
</organism>
<evidence type="ECO:0000256" key="3">
    <source>
        <dbReference type="ARBA" id="ARBA00024378"/>
    </source>
</evidence>
<reference evidence="6" key="1">
    <citation type="submission" date="2016-04" db="EMBL/GenBank/DDBJ databases">
        <title>Cephalotus genome sequencing.</title>
        <authorList>
            <person name="Fukushima K."/>
            <person name="Hasebe M."/>
            <person name="Fang X."/>
        </authorList>
    </citation>
    <scope>NUCLEOTIDE SEQUENCE [LARGE SCALE GENOMIC DNA]</scope>
    <source>
        <strain evidence="6">cv. St1</strain>
    </source>
</reference>
<dbReference type="PROSITE" id="PS50096">
    <property type="entry name" value="IQ"/>
    <property type="match status" value="2"/>
</dbReference>
<sequence length="455" mass="51762">MAKKKSLLNLLSRFFTSEIHSKPEKEKRRKWIFGRLKIKRLGSIAAPAPSKDRILNEAKEEQSKHALTMAAATAAAQAAVTAAQVAAEVVLPTSIPQSIHERESEKEKLAVQSYLRYQMQVHELAAIKIQTIFRGFLARKALRALKGIVWLQAIIRGRLVRRQAITTLKCLQSIVNIQSQVCARRIQTAGGTWHGYENNQLQTLKDKIIKMDTNSQRRWDDSILTKEEEDAMFLNKRQAMIKRERTKEYWFSHRKSAESEQNKVNERWRYWREQWVDTQLSKSKELEDLDTVLTSTNQRPKEGYRIKELKLKTQQRYHNVEGLGSPISVSRKTFHHKSQFSLGNDNSFSSSAIVPAYMAATESAKAKSISSSSPKMRTGCFDTYSDGYSPCKNRLSLISSVASEVPISRPSTYQQRSPSLKGIPGPPIKSCRTFKNLSLDSGCSFSTWDGQSAFR</sequence>
<protein>
    <submittedName>
        <fullName evidence="5">IQ domain-containing protein/DUF4005 domain-containing protein</fullName>
    </submittedName>
</protein>
<evidence type="ECO:0000256" key="1">
    <source>
        <dbReference type="ARBA" id="ARBA00022860"/>
    </source>
</evidence>
<dbReference type="OrthoDB" id="696085at2759"/>
<evidence type="ECO:0000313" key="6">
    <source>
        <dbReference type="Proteomes" id="UP000187406"/>
    </source>
</evidence>
<feature type="domain" description="DUF4005" evidence="4">
    <location>
        <begin position="341"/>
        <end position="409"/>
    </location>
</feature>
<name>A0A1Q3C7Y2_CEPFO</name>
<dbReference type="GO" id="GO:0005516">
    <property type="term" value="F:calmodulin binding"/>
    <property type="evidence" value="ECO:0007669"/>
    <property type="project" value="UniProtKB-KW"/>
</dbReference>
<evidence type="ECO:0000259" key="4">
    <source>
        <dbReference type="Pfam" id="PF13178"/>
    </source>
</evidence>
<dbReference type="AlphaFoldDB" id="A0A1Q3C7Y2"/>
<dbReference type="Pfam" id="PF13178">
    <property type="entry name" value="DUF4005"/>
    <property type="match status" value="1"/>
</dbReference>
<comment type="caution">
    <text evidence="5">The sequence shown here is derived from an EMBL/GenBank/DDBJ whole genome shotgun (WGS) entry which is preliminary data.</text>
</comment>
<comment type="similarity">
    <text evidence="2">Belongs to the IQD family.</text>
</comment>
<dbReference type="InterPro" id="IPR000048">
    <property type="entry name" value="IQ_motif_EF-hand-BS"/>
</dbReference>
<dbReference type="STRING" id="3775.A0A1Q3C7Y2"/>
<comment type="subunit">
    <text evidence="3">Binds to multiple calmodulin (CaM) in the presence of Ca(2+) and CaM-like proteins.</text>
</comment>